<feature type="region of interest" description="Disordered" evidence="9">
    <location>
        <begin position="463"/>
        <end position="504"/>
    </location>
</feature>
<evidence type="ECO:0000256" key="5">
    <source>
        <dbReference type="ARBA" id="ARBA00023274"/>
    </source>
</evidence>
<comment type="function">
    <text evidence="6">Binds mRNA; thus facilitating recognition of the initiation point. It is needed to translate mRNA with a short Shine-Dalgarno (SD) purine-rich sequence.</text>
</comment>
<keyword evidence="2" id="KW-0677">Repeat</keyword>
<dbReference type="GO" id="GO:0003729">
    <property type="term" value="F:mRNA binding"/>
    <property type="evidence" value="ECO:0007669"/>
    <property type="project" value="TreeGrafter"/>
</dbReference>
<dbReference type="CDD" id="cd05687">
    <property type="entry name" value="S1_RPS1_repeat_ec1_hs1"/>
    <property type="match status" value="1"/>
</dbReference>
<name>A0A7C5RDA6_9DEIN</name>
<evidence type="ECO:0000256" key="4">
    <source>
        <dbReference type="ARBA" id="ARBA00022980"/>
    </source>
</evidence>
<dbReference type="CDD" id="cd04465">
    <property type="entry name" value="S1_RPS1_repeat_ec2_hs2"/>
    <property type="match status" value="1"/>
</dbReference>
<dbReference type="GO" id="GO:0022627">
    <property type="term" value="C:cytosolic small ribosomal subunit"/>
    <property type="evidence" value="ECO:0007669"/>
    <property type="project" value="TreeGrafter"/>
</dbReference>
<feature type="compositionally biased region" description="Basic and acidic residues" evidence="9">
    <location>
        <begin position="475"/>
        <end position="489"/>
    </location>
</feature>
<feature type="domain" description="S1 motif" evidence="10">
    <location>
        <begin position="138"/>
        <end position="204"/>
    </location>
</feature>
<dbReference type="SMART" id="SM00316">
    <property type="entry name" value="S1"/>
    <property type="match status" value="5"/>
</dbReference>
<dbReference type="Pfam" id="PF00575">
    <property type="entry name" value="S1"/>
    <property type="match status" value="5"/>
</dbReference>
<dbReference type="GO" id="GO:0006412">
    <property type="term" value="P:translation"/>
    <property type="evidence" value="ECO:0007669"/>
    <property type="project" value="TreeGrafter"/>
</dbReference>
<evidence type="ECO:0000256" key="2">
    <source>
        <dbReference type="ARBA" id="ARBA00022737"/>
    </source>
</evidence>
<feature type="domain" description="S1 motif" evidence="10">
    <location>
        <begin position="310"/>
        <end position="380"/>
    </location>
</feature>
<dbReference type="SUPFAM" id="SSF50249">
    <property type="entry name" value="Nucleic acid-binding proteins"/>
    <property type="match status" value="5"/>
</dbReference>
<dbReference type="GO" id="GO:0003735">
    <property type="term" value="F:structural constituent of ribosome"/>
    <property type="evidence" value="ECO:0007669"/>
    <property type="project" value="TreeGrafter"/>
</dbReference>
<evidence type="ECO:0000256" key="9">
    <source>
        <dbReference type="SAM" id="MobiDB-lite"/>
    </source>
</evidence>
<feature type="domain" description="S1 motif" evidence="10">
    <location>
        <begin position="225"/>
        <end position="293"/>
    </location>
</feature>
<proteinExistence type="inferred from homology"/>
<dbReference type="AlphaFoldDB" id="A0A7C5RDA6"/>
<comment type="similarity">
    <text evidence="1">Belongs to the bacterial ribosomal protein bS1 family.</text>
</comment>
<dbReference type="PANTHER" id="PTHR10724:SF7">
    <property type="entry name" value="SMALL RIBOSOMAL SUBUNIT PROTEIN BS1C"/>
    <property type="match status" value="1"/>
</dbReference>
<dbReference type="PROSITE" id="PS50126">
    <property type="entry name" value="S1"/>
    <property type="match status" value="5"/>
</dbReference>
<organism evidence="11">
    <name type="scientific">Thermus caliditerrae</name>
    <dbReference type="NCBI Taxonomy" id="1330700"/>
    <lineage>
        <taxon>Bacteria</taxon>
        <taxon>Thermotogati</taxon>
        <taxon>Deinococcota</taxon>
        <taxon>Deinococci</taxon>
        <taxon>Thermales</taxon>
        <taxon>Thermaceae</taxon>
        <taxon>Thermus</taxon>
    </lineage>
</organism>
<evidence type="ECO:0000256" key="3">
    <source>
        <dbReference type="ARBA" id="ARBA00022884"/>
    </source>
</evidence>
<accession>A0A7C5RDA6</accession>
<dbReference type="PANTHER" id="PTHR10724">
    <property type="entry name" value="30S RIBOSOMAL PROTEIN S1"/>
    <property type="match status" value="1"/>
</dbReference>
<dbReference type="FunFam" id="2.40.50.140:FF:000103">
    <property type="entry name" value="protein RRP5 homolog"/>
    <property type="match status" value="2"/>
</dbReference>
<dbReference type="NCBIfam" id="NF004952">
    <property type="entry name" value="PRK06299.1-2"/>
    <property type="match status" value="1"/>
</dbReference>
<evidence type="ECO:0000259" key="10">
    <source>
        <dbReference type="PROSITE" id="PS50126"/>
    </source>
</evidence>
<sequence length="549" mass="61321">MRPPSSKKARKEERGGMEEKATQTPEKTFSMEEALQETEARLEKRVRPGQVLTGKVVLVGSEGVAVDIGAKTEGIIPFNQLTEKPLPEEELKGLLKPGDEVRVQVLRVDPETGQILLSRRKVEATEYWDRIQELYEKGEPVTVTVKEKVKGGVVAELDGVQAFIPASQLDLRRIPNLDEYVGQQILAKIIEFHRKKGRVLLSRRAVLEEEQKRAKEAFFQSLTPGQVVEGTVVDVTDFGAFVNLGPVDGLVHRSEITWGRFNHPREVIHKGQKVRAQVISVDPAKERVNLSIKALIPDPWTQVAEKYPVGTRVRGKVVGLTQFGAFVEVEPGLEGLIHISELSWTKRPKHPSEVVKEGEEVEAVVLRLDPAERRLSLGLKQTQPDPWQLLTEKYPPGTVVKGRVTGITDFGVFVELEPGMEGLVHVSELDHQRVENPAALFKKGDEMEVVVLNIDPVEQRISLSRKRLLPPPPPKAEEERPRRPKGKEARAKRKPSGRREERREYEYGAVAEYNLYDASAVPTTSTSVKLGDLYGGLLASLGLEEEKSS</sequence>
<dbReference type="EMBL" id="DRXE01000001">
    <property type="protein sequence ID" value="HHM67117.1"/>
    <property type="molecule type" value="Genomic_DNA"/>
</dbReference>
<feature type="domain" description="S1 motif" evidence="10">
    <location>
        <begin position="49"/>
        <end position="120"/>
    </location>
</feature>
<feature type="compositionally biased region" description="Basic and acidic residues" evidence="9">
    <location>
        <begin position="10"/>
        <end position="21"/>
    </location>
</feature>
<reference evidence="11" key="1">
    <citation type="journal article" date="2020" name="mSystems">
        <title>Genome- and Community-Level Interaction Insights into Carbon Utilization and Element Cycling Functions of Hydrothermarchaeota in Hydrothermal Sediment.</title>
        <authorList>
            <person name="Zhou Z."/>
            <person name="Liu Y."/>
            <person name="Xu W."/>
            <person name="Pan J."/>
            <person name="Luo Z.H."/>
            <person name="Li M."/>
        </authorList>
    </citation>
    <scope>NUCLEOTIDE SEQUENCE [LARGE SCALE GENOMIC DNA]</scope>
    <source>
        <strain evidence="11">SpSt-1071</strain>
    </source>
</reference>
<evidence type="ECO:0000256" key="8">
    <source>
        <dbReference type="ARBA" id="ARBA00035517"/>
    </source>
</evidence>
<evidence type="ECO:0000256" key="1">
    <source>
        <dbReference type="ARBA" id="ARBA00006767"/>
    </source>
</evidence>
<gene>
    <name evidence="11" type="ORF">ENM28_00010</name>
</gene>
<dbReference type="Gene3D" id="2.40.50.140">
    <property type="entry name" value="Nucleic acid-binding proteins"/>
    <property type="match status" value="5"/>
</dbReference>
<evidence type="ECO:0000313" key="11">
    <source>
        <dbReference type="EMBL" id="HHM67117.1"/>
    </source>
</evidence>
<dbReference type="InterPro" id="IPR012340">
    <property type="entry name" value="NA-bd_OB-fold"/>
</dbReference>
<feature type="domain" description="S1 motif" evidence="10">
    <location>
        <begin position="397"/>
        <end position="466"/>
    </location>
</feature>
<feature type="region of interest" description="Disordered" evidence="9">
    <location>
        <begin position="1"/>
        <end position="36"/>
    </location>
</feature>
<dbReference type="InterPro" id="IPR035104">
    <property type="entry name" value="Ribosomal_protein_S1-like"/>
</dbReference>
<dbReference type="CDD" id="cd05688">
    <property type="entry name" value="S1_RPS1_repeat_ec3"/>
    <property type="match status" value="1"/>
</dbReference>
<evidence type="ECO:0000256" key="7">
    <source>
        <dbReference type="ARBA" id="ARBA00035293"/>
    </source>
</evidence>
<comment type="caution">
    <text evidence="11">The sequence shown here is derived from an EMBL/GenBank/DDBJ whole genome shotgun (WGS) entry which is preliminary data.</text>
</comment>
<keyword evidence="5" id="KW-0687">Ribonucleoprotein</keyword>
<dbReference type="FunFam" id="2.40.50.140:FF:000011">
    <property type="entry name" value="30S ribosomal protein S1"/>
    <property type="match status" value="1"/>
</dbReference>
<protein>
    <recommendedName>
        <fullName evidence="7">Small ribosomal subunit protein bS1</fullName>
    </recommendedName>
    <alternativeName>
        <fullName evidence="8">30S ribosomal protein S1</fullName>
    </alternativeName>
</protein>
<evidence type="ECO:0000256" key="6">
    <source>
        <dbReference type="ARBA" id="ARBA00025604"/>
    </source>
</evidence>
<keyword evidence="4 11" id="KW-0689">Ribosomal protein</keyword>
<dbReference type="InterPro" id="IPR050437">
    <property type="entry name" value="Ribos_protein_bS1-like"/>
</dbReference>
<dbReference type="InterPro" id="IPR003029">
    <property type="entry name" value="S1_domain"/>
</dbReference>
<keyword evidence="3" id="KW-0694">RNA-binding</keyword>
<dbReference type="PRINTS" id="PR00681">
    <property type="entry name" value="RIBOSOMALS1"/>
</dbReference>